<feature type="domain" description="Ubiquitin-like" evidence="4">
    <location>
        <begin position="4"/>
        <end position="33"/>
    </location>
</feature>
<evidence type="ECO:0000256" key="1">
    <source>
        <dbReference type="ARBA" id="ARBA00022499"/>
    </source>
</evidence>
<dbReference type="SUPFAM" id="SSF54236">
    <property type="entry name" value="Ubiquitin-like"/>
    <property type="match status" value="1"/>
</dbReference>
<feature type="region of interest" description="Disordered" evidence="3">
    <location>
        <begin position="66"/>
        <end position="87"/>
    </location>
</feature>
<dbReference type="Pfam" id="PF00240">
    <property type="entry name" value="ubiquitin"/>
    <property type="match status" value="1"/>
</dbReference>
<evidence type="ECO:0000256" key="2">
    <source>
        <dbReference type="ARBA" id="ARBA00022843"/>
    </source>
</evidence>
<proteinExistence type="predicted"/>
<dbReference type="InterPro" id="IPR050158">
    <property type="entry name" value="Ubiquitin_ubiquitin-like"/>
</dbReference>
<feature type="compositionally biased region" description="Basic and acidic residues" evidence="3">
    <location>
        <begin position="78"/>
        <end position="87"/>
    </location>
</feature>
<comment type="caution">
    <text evidence="5">The sequence shown here is derived from an EMBL/GenBank/DDBJ whole genome shotgun (WGS) entry which is preliminary data.</text>
</comment>
<dbReference type="InterPro" id="IPR029071">
    <property type="entry name" value="Ubiquitin-like_domsf"/>
</dbReference>
<dbReference type="AlphaFoldDB" id="A0A699TFA5"/>
<dbReference type="InterPro" id="IPR019956">
    <property type="entry name" value="Ubiquitin_dom"/>
</dbReference>
<gene>
    <name evidence="5" type="ORF">Tci_879920</name>
</gene>
<organism evidence="5">
    <name type="scientific">Tanacetum cinerariifolium</name>
    <name type="common">Dalmatian daisy</name>
    <name type="synonym">Chrysanthemum cinerariifolium</name>
    <dbReference type="NCBI Taxonomy" id="118510"/>
    <lineage>
        <taxon>Eukaryota</taxon>
        <taxon>Viridiplantae</taxon>
        <taxon>Streptophyta</taxon>
        <taxon>Embryophyta</taxon>
        <taxon>Tracheophyta</taxon>
        <taxon>Spermatophyta</taxon>
        <taxon>Magnoliopsida</taxon>
        <taxon>eudicotyledons</taxon>
        <taxon>Gunneridae</taxon>
        <taxon>Pentapetalae</taxon>
        <taxon>asterids</taxon>
        <taxon>campanulids</taxon>
        <taxon>Asterales</taxon>
        <taxon>Asteraceae</taxon>
        <taxon>Asteroideae</taxon>
        <taxon>Anthemideae</taxon>
        <taxon>Anthemidinae</taxon>
        <taxon>Tanacetum</taxon>
    </lineage>
</organism>
<evidence type="ECO:0000313" key="5">
    <source>
        <dbReference type="EMBL" id="GFD07951.1"/>
    </source>
</evidence>
<name>A0A699TFA5_TANCI</name>
<accession>A0A699TFA5</accession>
<protein>
    <recommendedName>
        <fullName evidence="4">Ubiquitin-like domain-containing protein</fullName>
    </recommendedName>
</protein>
<keyword evidence="2" id="KW-0832">Ubl conjugation</keyword>
<sequence length="87" mass="9397">TLIGKTTTLEVESSDTIDNVMAKIQDLEGIPPDYNILKESTLHLVLCPRGGLTFGIPTPSRVVYESTADQDPSTSGAHFEHESLVTP</sequence>
<reference evidence="5" key="1">
    <citation type="journal article" date="2019" name="Sci. Rep.">
        <title>Draft genome of Tanacetum cinerariifolium, the natural source of mosquito coil.</title>
        <authorList>
            <person name="Yamashiro T."/>
            <person name="Shiraishi A."/>
            <person name="Satake H."/>
            <person name="Nakayama K."/>
        </authorList>
    </citation>
    <scope>NUCLEOTIDE SEQUENCE</scope>
</reference>
<dbReference type="PANTHER" id="PTHR10666">
    <property type="entry name" value="UBIQUITIN"/>
    <property type="match status" value="1"/>
</dbReference>
<feature type="non-terminal residue" evidence="5">
    <location>
        <position position="87"/>
    </location>
</feature>
<keyword evidence="1" id="KW-1017">Isopeptide bond</keyword>
<feature type="compositionally biased region" description="Polar residues" evidence="3">
    <location>
        <begin position="67"/>
        <end position="76"/>
    </location>
</feature>
<evidence type="ECO:0000256" key="3">
    <source>
        <dbReference type="SAM" id="MobiDB-lite"/>
    </source>
</evidence>
<dbReference type="EMBL" id="BKCJ011234936">
    <property type="protein sequence ID" value="GFD07951.1"/>
    <property type="molecule type" value="Genomic_DNA"/>
</dbReference>
<dbReference type="GO" id="GO:0003729">
    <property type="term" value="F:mRNA binding"/>
    <property type="evidence" value="ECO:0007669"/>
    <property type="project" value="UniProtKB-ARBA"/>
</dbReference>
<dbReference type="Gene3D" id="3.10.20.90">
    <property type="entry name" value="Phosphatidylinositol 3-kinase Catalytic Subunit, Chain A, domain 1"/>
    <property type="match status" value="1"/>
</dbReference>
<dbReference type="InterPro" id="IPR000626">
    <property type="entry name" value="Ubiquitin-like_dom"/>
</dbReference>
<feature type="non-terminal residue" evidence="5">
    <location>
        <position position="1"/>
    </location>
</feature>
<evidence type="ECO:0000259" key="4">
    <source>
        <dbReference type="Pfam" id="PF00240"/>
    </source>
</evidence>
<dbReference type="PRINTS" id="PR00348">
    <property type="entry name" value="UBIQUITIN"/>
</dbReference>